<feature type="region of interest" description="Disordered" evidence="4">
    <location>
        <begin position="1"/>
        <end position="53"/>
    </location>
</feature>
<dbReference type="Proteomes" id="UP000613177">
    <property type="component" value="Unassembled WGS sequence"/>
</dbReference>
<dbReference type="Pfam" id="PF12796">
    <property type="entry name" value="Ank_2"/>
    <property type="match status" value="1"/>
</dbReference>
<dbReference type="PROSITE" id="PS51205">
    <property type="entry name" value="VPS9"/>
    <property type="match status" value="1"/>
</dbReference>
<dbReference type="Gene3D" id="3.30.1370.10">
    <property type="entry name" value="K Homology domain, type 1"/>
    <property type="match status" value="3"/>
</dbReference>
<dbReference type="PROSITE" id="PS50084">
    <property type="entry name" value="KH_TYPE_1"/>
    <property type="match status" value="3"/>
</dbReference>
<dbReference type="PROSITE" id="PS50088">
    <property type="entry name" value="ANK_REPEAT"/>
    <property type="match status" value="1"/>
</dbReference>
<feature type="domain" description="VPS9" evidence="5">
    <location>
        <begin position="531"/>
        <end position="672"/>
    </location>
</feature>
<keyword evidence="3" id="KW-0694">RNA-binding</keyword>
<protein>
    <recommendedName>
        <fullName evidence="5">VPS9 domain-containing protein</fullName>
    </recommendedName>
</protein>
<accession>A0A8H7SZY6</accession>
<evidence type="ECO:0000256" key="2">
    <source>
        <dbReference type="PROSITE-ProRule" id="PRU00023"/>
    </source>
</evidence>
<name>A0A8H7SZY6_9FUNG</name>
<feature type="compositionally biased region" description="Basic and acidic residues" evidence="4">
    <location>
        <begin position="28"/>
        <end position="53"/>
    </location>
</feature>
<sequence>MSDNENNVGSPIDRSKRPRFEDEEWDSDYERDGQDDQTTKPRIKTEDNTTKDETISIRSLVGTKDAGVIIGRGGKNVSDIRELSNARVTISEIVPGAYERILTVTGPANAVAKAYSLVGEKILSEHTQPEESNADGEQILTIKLLVPDHKMGTLIGKAGNVIKSIQDDSGARLNASEEPLPMSNERTISIQGTPAAVQLAIQRIAKILMEHSEPDYGMSAMGMGMGMSGMVAPSQAQQIFIPNEMVGCIIGKGGSKINEIRQLSGSHIKIADSHGESNERLVTITGTPESNQMALYLLYSRLESEKNRLGMRQIGNILHQLGFYFYGIKNNVKIYFKRYTTKHHVIQVPFQSSLNYSNSRLKKKLVKNYSQEYQWLFPINESIAYKTRNGYILHNHVKAKIIHTYYLYTDTDNDICTHMLLYLDRSLVANDSIRQVEELQPTDLRFKEMINNNDITNKIDKLVLKFCDTSVQCDSLKSLHDCMESILDDGYNLLQNLNTTTDLDTLFGSFESYIMDSTYDVAFFKITQLLLVQDKKLTKALEDMEQLDFSQIGLPSSITDERNRVHCAISEFERIGSFRTPAEKLDCLLNTVSELTRDATNNSTSFLDSDSLIPLLLVTLIRSKVPHLTANLIYMKEYTFERNIVTGKYGYALSTFEGVLDYILEAHSELSQISKRNLQYWSALKTGDMNQLMRYDTNDAHDIRDAFGNNALMIACIHSQPKVVEYLLSIPVTTMVSNDLKKTPLMLAIEFGKSIETVKVLLSDSHVIQSVNNAIDKNGNTALLYACSLDELDILKALMETTDYCITPSHTNYITGDSMLHVASRSGSSIHKMKYIMDLYKSHSLKTTVKNKSLQTFYHLCRNPNFINYILRDTNTMYYLIHDIDQTNHSPLMMWASEGRLDLIEIIVSYNTNNPTINYTRVDKQGRTLLHLLSMHLGKGLIFGQKSLDYIIEKLCVLVNVRDWQDGNTPLHIAAKTNPLIPAVQINTVVSFVKALVKHGAIINSYNFKDELAINTSRIRELTTCLDELHLKVDEFISPLLKQSVHKYSWCLTRSTVESTTDQQSQINYLIKSGQVGGSIDSMHLVQRNFQDFILLKNELLYELPEIFLPTFQNLHDPLLIDLKPPPFAWIDLTMSRLQSFMNWLQYHPILRSHDLVISFVRSSTDLQQSFIGNNSFSKRKLLLEKISDKPLPTCVMSSLEEEYFLTYAQKMMLPLKSNYLNLLMTARNILTINQELENEILMVAQHSLDLQTSVLTYPITIETIHVCANTTGDRSYASSWPQLIHASQMTYDMVDGILLSLQRPLSLINQRGLLRESIEQQKEVLRKSNYWHTVFSAKDKKRHIEQDKDKVIENMNELNHIDGQINQSHKMISDELAHFQTIHPKQMIQTIKQLARTALAMERHKLIVLEQTLDKWSL</sequence>
<gene>
    <name evidence="6" type="ORF">INT48_009519</name>
</gene>
<dbReference type="SUPFAM" id="SSF109993">
    <property type="entry name" value="VPS9 domain"/>
    <property type="match status" value="1"/>
</dbReference>
<dbReference type="Gene3D" id="1.25.40.20">
    <property type="entry name" value="Ankyrin repeat-containing domain"/>
    <property type="match status" value="2"/>
</dbReference>
<dbReference type="InterPro" id="IPR004087">
    <property type="entry name" value="KH_dom"/>
</dbReference>
<dbReference type="InterPro" id="IPR036612">
    <property type="entry name" value="KH_dom_type_1_sf"/>
</dbReference>
<dbReference type="InterPro" id="IPR002110">
    <property type="entry name" value="Ankyrin_rpt"/>
</dbReference>
<dbReference type="SMART" id="SM00322">
    <property type="entry name" value="KH"/>
    <property type="match status" value="3"/>
</dbReference>
<organism evidence="6 7">
    <name type="scientific">Thamnidium elegans</name>
    <dbReference type="NCBI Taxonomy" id="101142"/>
    <lineage>
        <taxon>Eukaryota</taxon>
        <taxon>Fungi</taxon>
        <taxon>Fungi incertae sedis</taxon>
        <taxon>Mucoromycota</taxon>
        <taxon>Mucoromycotina</taxon>
        <taxon>Mucoromycetes</taxon>
        <taxon>Mucorales</taxon>
        <taxon>Mucorineae</taxon>
        <taxon>Mucoraceae</taxon>
        <taxon>Thamnidium</taxon>
    </lineage>
</organism>
<dbReference type="Pfam" id="PF00023">
    <property type="entry name" value="Ank"/>
    <property type="match status" value="1"/>
</dbReference>
<evidence type="ECO:0000256" key="1">
    <source>
        <dbReference type="ARBA" id="ARBA00022737"/>
    </source>
</evidence>
<dbReference type="InterPro" id="IPR004088">
    <property type="entry name" value="KH_dom_type_1"/>
</dbReference>
<keyword evidence="2" id="KW-0040">ANK repeat</keyword>
<proteinExistence type="predicted"/>
<comment type="caution">
    <text evidence="6">The sequence shown here is derived from an EMBL/GenBank/DDBJ whole genome shotgun (WGS) entry which is preliminary data.</text>
</comment>
<dbReference type="SUPFAM" id="SSF48403">
    <property type="entry name" value="Ankyrin repeat"/>
    <property type="match status" value="1"/>
</dbReference>
<dbReference type="PANTHER" id="PTHR10288">
    <property type="entry name" value="KH DOMAIN CONTAINING RNA BINDING PROTEIN"/>
    <property type="match status" value="1"/>
</dbReference>
<evidence type="ECO:0000313" key="6">
    <source>
        <dbReference type="EMBL" id="KAG2237391.1"/>
    </source>
</evidence>
<evidence type="ECO:0000259" key="5">
    <source>
        <dbReference type="PROSITE" id="PS51205"/>
    </source>
</evidence>
<dbReference type="EMBL" id="JAEPRE010000006">
    <property type="protein sequence ID" value="KAG2237391.1"/>
    <property type="molecule type" value="Genomic_DNA"/>
</dbReference>
<dbReference type="SMART" id="SM00248">
    <property type="entry name" value="ANK"/>
    <property type="match status" value="6"/>
</dbReference>
<evidence type="ECO:0000313" key="7">
    <source>
        <dbReference type="Proteomes" id="UP000613177"/>
    </source>
</evidence>
<evidence type="ECO:0000256" key="4">
    <source>
        <dbReference type="SAM" id="MobiDB-lite"/>
    </source>
</evidence>
<dbReference type="InterPro" id="IPR036770">
    <property type="entry name" value="Ankyrin_rpt-contain_sf"/>
</dbReference>
<dbReference type="GO" id="GO:0003723">
    <property type="term" value="F:RNA binding"/>
    <property type="evidence" value="ECO:0007669"/>
    <property type="project" value="UniProtKB-UniRule"/>
</dbReference>
<dbReference type="InterPro" id="IPR003123">
    <property type="entry name" value="VPS9"/>
</dbReference>
<dbReference type="SUPFAM" id="SSF54791">
    <property type="entry name" value="Eukaryotic type KH-domain (KH-domain type I)"/>
    <property type="match status" value="3"/>
</dbReference>
<dbReference type="GO" id="GO:0035091">
    <property type="term" value="F:phosphatidylinositol binding"/>
    <property type="evidence" value="ECO:0007669"/>
    <property type="project" value="InterPro"/>
</dbReference>
<dbReference type="CDD" id="cd22439">
    <property type="entry name" value="KH-I_PCBP_rpt3"/>
    <property type="match status" value="1"/>
</dbReference>
<dbReference type="Pfam" id="PF02204">
    <property type="entry name" value="VPS9"/>
    <property type="match status" value="1"/>
</dbReference>
<dbReference type="Pfam" id="PF00013">
    <property type="entry name" value="KH_1"/>
    <property type="match status" value="3"/>
</dbReference>
<dbReference type="SUPFAM" id="SSF64268">
    <property type="entry name" value="PX domain"/>
    <property type="match status" value="1"/>
</dbReference>
<dbReference type="Gene3D" id="3.30.1520.10">
    <property type="entry name" value="Phox-like domain"/>
    <property type="match status" value="1"/>
</dbReference>
<dbReference type="InterPro" id="IPR037191">
    <property type="entry name" value="VPS9_dom_sf"/>
</dbReference>
<keyword evidence="7" id="KW-1185">Reference proteome</keyword>
<evidence type="ECO:0000256" key="3">
    <source>
        <dbReference type="PROSITE-ProRule" id="PRU00117"/>
    </source>
</evidence>
<keyword evidence="1" id="KW-0677">Repeat</keyword>
<reference evidence="6" key="1">
    <citation type="submission" date="2021-01" db="EMBL/GenBank/DDBJ databases">
        <title>Metabolic potential, ecology and presence of endohyphal bacteria is reflected in genomic diversity of Mucoromycotina.</title>
        <authorList>
            <person name="Muszewska A."/>
            <person name="Okrasinska A."/>
            <person name="Steczkiewicz K."/>
            <person name="Drgas O."/>
            <person name="Orlowska M."/>
            <person name="Perlinska-Lenart U."/>
            <person name="Aleksandrzak-Piekarczyk T."/>
            <person name="Szatraj K."/>
            <person name="Zielenkiewicz U."/>
            <person name="Pilsyk S."/>
            <person name="Malc E."/>
            <person name="Mieczkowski P."/>
            <person name="Kruszewska J.S."/>
            <person name="Biernat P."/>
            <person name="Pawlowska J."/>
        </authorList>
    </citation>
    <scope>NUCLEOTIDE SEQUENCE</scope>
    <source>
        <strain evidence="6">WA0000018081</strain>
    </source>
</reference>
<feature type="repeat" description="ANK" evidence="2">
    <location>
        <begin position="966"/>
        <end position="1008"/>
    </location>
</feature>
<dbReference type="SMART" id="SM00167">
    <property type="entry name" value="VPS9"/>
    <property type="match status" value="1"/>
</dbReference>
<dbReference type="Gene3D" id="1.20.1050.80">
    <property type="entry name" value="VPS9 domain"/>
    <property type="match status" value="1"/>
</dbReference>
<dbReference type="InterPro" id="IPR036871">
    <property type="entry name" value="PX_dom_sf"/>
</dbReference>